<name>A0A7J7NXR6_9MAGN</name>
<organism evidence="3 4">
    <name type="scientific">Kingdonia uniflora</name>
    <dbReference type="NCBI Taxonomy" id="39325"/>
    <lineage>
        <taxon>Eukaryota</taxon>
        <taxon>Viridiplantae</taxon>
        <taxon>Streptophyta</taxon>
        <taxon>Embryophyta</taxon>
        <taxon>Tracheophyta</taxon>
        <taxon>Spermatophyta</taxon>
        <taxon>Magnoliopsida</taxon>
        <taxon>Ranunculales</taxon>
        <taxon>Circaeasteraceae</taxon>
        <taxon>Kingdonia</taxon>
    </lineage>
</organism>
<reference evidence="3 4" key="1">
    <citation type="journal article" date="2020" name="IScience">
        <title>Genome Sequencing of the Endangered Kingdonia uniflora (Circaeasteraceae, Ranunculales) Reveals Potential Mechanisms of Evolutionary Specialization.</title>
        <authorList>
            <person name="Sun Y."/>
            <person name="Deng T."/>
            <person name="Zhang A."/>
            <person name="Moore M.J."/>
            <person name="Landis J.B."/>
            <person name="Lin N."/>
            <person name="Zhang H."/>
            <person name="Zhang X."/>
            <person name="Huang J."/>
            <person name="Zhang X."/>
            <person name="Sun H."/>
            <person name="Wang H."/>
        </authorList>
    </citation>
    <scope>NUCLEOTIDE SEQUENCE [LARGE SCALE GENOMIC DNA]</scope>
    <source>
        <strain evidence="3">TB1705</strain>
        <tissue evidence="3">Leaf</tissue>
    </source>
</reference>
<keyword evidence="2" id="KW-0812">Transmembrane</keyword>
<evidence type="ECO:0000313" key="4">
    <source>
        <dbReference type="Proteomes" id="UP000541444"/>
    </source>
</evidence>
<dbReference type="AlphaFoldDB" id="A0A7J7NXR6"/>
<dbReference type="OrthoDB" id="1707227at2759"/>
<evidence type="ECO:0000256" key="2">
    <source>
        <dbReference type="SAM" id="Phobius"/>
    </source>
</evidence>
<dbReference type="PANTHER" id="PTHR34054:SF2">
    <property type="entry name" value="EXPRESSED PROTEIN"/>
    <property type="match status" value="1"/>
</dbReference>
<keyword evidence="2" id="KW-1133">Transmembrane helix</keyword>
<dbReference type="PANTHER" id="PTHR34054">
    <property type="entry name" value="EXPRESSED PROTEIN"/>
    <property type="match status" value="1"/>
</dbReference>
<feature type="transmembrane region" description="Helical" evidence="2">
    <location>
        <begin position="6"/>
        <end position="30"/>
    </location>
</feature>
<evidence type="ECO:0000256" key="1">
    <source>
        <dbReference type="SAM" id="MobiDB-lite"/>
    </source>
</evidence>
<dbReference type="Proteomes" id="UP000541444">
    <property type="component" value="Unassembled WGS sequence"/>
</dbReference>
<dbReference type="InterPro" id="IPR045884">
    <property type="entry name" value="At5g59350-like"/>
</dbReference>
<accession>A0A7J7NXR6</accession>
<proteinExistence type="predicted"/>
<feature type="region of interest" description="Disordered" evidence="1">
    <location>
        <begin position="126"/>
        <end position="160"/>
    </location>
</feature>
<comment type="caution">
    <text evidence="3">The sequence shown here is derived from an EMBL/GenBank/DDBJ whole genome shotgun (WGS) entry which is preliminary data.</text>
</comment>
<dbReference type="EMBL" id="JACGCM010000445">
    <property type="protein sequence ID" value="KAF6172011.1"/>
    <property type="molecule type" value="Genomic_DNA"/>
</dbReference>
<protein>
    <submittedName>
        <fullName evidence="3">Uncharacterized protein</fullName>
    </submittedName>
</protein>
<keyword evidence="4" id="KW-1185">Reference proteome</keyword>
<sequence length="160" mass="18011">MRSLSSLGIGLNLVLGFCFLALIAELYYLLWWKKRISNNAGDIEDDDNSYGRDFFLMFCWKNSSSLSFRALNPSVRAVVDSNGNEETSSMDDNVLKPFGEDGCTIETELMRAHNLQGPPRFLFTIKEETKEDLESEDGKSRGGRSRNRSLSDVLLAVETP</sequence>
<keyword evidence="2" id="KW-0472">Membrane</keyword>
<evidence type="ECO:0000313" key="3">
    <source>
        <dbReference type="EMBL" id="KAF6172011.1"/>
    </source>
</evidence>
<gene>
    <name evidence="3" type="ORF">GIB67_029429</name>
</gene>